<evidence type="ECO:0000313" key="8">
    <source>
        <dbReference type="EMBL" id="TFD69486.1"/>
    </source>
</evidence>
<dbReference type="EMBL" id="SOHK01000004">
    <property type="protein sequence ID" value="TFD69486.1"/>
    <property type="molecule type" value="Genomic_DNA"/>
</dbReference>
<dbReference type="CDD" id="cd05260">
    <property type="entry name" value="GDP_MD_SDR_e"/>
    <property type="match status" value="1"/>
</dbReference>
<keyword evidence="5" id="KW-0456">Lyase</keyword>
<dbReference type="PANTHER" id="PTHR43715">
    <property type="entry name" value="GDP-MANNOSE 4,6-DEHYDRATASE"/>
    <property type="match status" value="1"/>
</dbReference>
<dbReference type="InterPro" id="IPR006368">
    <property type="entry name" value="GDP_Man_deHydtase"/>
</dbReference>
<sequence length="328" mass="35592">MTSPRALVTGITGQDGSYLSERLQALGWDVHALVRADDLSVPQPGLLSVTTHVGDLADAAGLERLVNDTEPNVIFNLGGISSVAYSWEMPVATGQISGLAAVALLEAAWSFQERSGRDVRFVQASSSEIFGDTREVPQTERTPLVPISPYGLAKTYAHQAVAMYRYKGMHASSGILYNHESPRRPPTFVTRKITMAAAAIASGASEKLFLGNLELKRDWGWAPDYVDALLLMSNAVVADDYVIATGKSHSVRDFVVAAFKAVGIDDWEPVVGIDQRFVRPADAHEMRGDASKIQSALGWEPAVDFEQLVMRMALHDLDLLAGESSRHD</sequence>
<dbReference type="Gene3D" id="3.40.50.720">
    <property type="entry name" value="NAD(P)-binding Rossmann-like Domain"/>
    <property type="match status" value="1"/>
</dbReference>
<dbReference type="InterPro" id="IPR036291">
    <property type="entry name" value="NAD(P)-bd_dom_sf"/>
</dbReference>
<evidence type="ECO:0000259" key="7">
    <source>
        <dbReference type="Pfam" id="PF16363"/>
    </source>
</evidence>
<evidence type="ECO:0000256" key="2">
    <source>
        <dbReference type="ARBA" id="ARBA00001937"/>
    </source>
</evidence>
<dbReference type="Proteomes" id="UP000298154">
    <property type="component" value="Unassembled WGS sequence"/>
</dbReference>
<accession>A0A4R9ATV3</accession>
<gene>
    <name evidence="8" type="ORF">E3T47_01505</name>
</gene>
<dbReference type="Pfam" id="PF16363">
    <property type="entry name" value="GDP_Man_Dehyd"/>
    <property type="match status" value="1"/>
</dbReference>
<dbReference type="AlphaFoldDB" id="A0A4R9ATV3"/>
<comment type="caution">
    <text evidence="8">The sequence shown here is derived from an EMBL/GenBank/DDBJ whole genome shotgun (WGS) entry which is preliminary data.</text>
</comment>
<reference evidence="8 9" key="1">
    <citation type="submission" date="2019-03" db="EMBL/GenBank/DDBJ databases">
        <title>Genomics of glacier-inhabiting Cryobacterium strains.</title>
        <authorList>
            <person name="Liu Q."/>
            <person name="Xin Y.-H."/>
        </authorList>
    </citation>
    <scope>NUCLEOTIDE SEQUENCE [LARGE SCALE GENOMIC DNA]</scope>
    <source>
        <strain evidence="8 9">Sr36</strain>
    </source>
</reference>
<dbReference type="PANTHER" id="PTHR43715:SF1">
    <property type="entry name" value="GDP-MANNOSE 4,6 DEHYDRATASE"/>
    <property type="match status" value="1"/>
</dbReference>
<dbReference type="FunFam" id="3.40.50.720:FF:000924">
    <property type="entry name" value="GDP-mannose 4,6 dehydratase"/>
    <property type="match status" value="1"/>
</dbReference>
<evidence type="ECO:0000256" key="6">
    <source>
        <dbReference type="ARBA" id="ARBA00059383"/>
    </source>
</evidence>
<dbReference type="RefSeq" id="WP_134553875.1">
    <property type="nucleotide sequence ID" value="NZ_SOHK01000004.1"/>
</dbReference>
<proteinExistence type="inferred from homology"/>
<dbReference type="InterPro" id="IPR016040">
    <property type="entry name" value="NAD(P)-bd_dom"/>
</dbReference>
<comment type="catalytic activity">
    <reaction evidence="1">
        <text>GDP-alpha-D-mannose = GDP-4-dehydro-alpha-D-rhamnose + H2O</text>
        <dbReference type="Rhea" id="RHEA:23820"/>
        <dbReference type="ChEBI" id="CHEBI:15377"/>
        <dbReference type="ChEBI" id="CHEBI:57527"/>
        <dbReference type="ChEBI" id="CHEBI:57964"/>
        <dbReference type="EC" id="4.2.1.47"/>
    </reaction>
</comment>
<dbReference type="SUPFAM" id="SSF51735">
    <property type="entry name" value="NAD(P)-binding Rossmann-fold domains"/>
    <property type="match status" value="1"/>
</dbReference>
<dbReference type="GO" id="GO:0008446">
    <property type="term" value="F:GDP-mannose 4,6-dehydratase activity"/>
    <property type="evidence" value="ECO:0007669"/>
    <property type="project" value="UniProtKB-EC"/>
</dbReference>
<organism evidence="8 9">
    <name type="scientific">Cryobacterium ruanii</name>
    <dbReference type="NCBI Taxonomy" id="1259197"/>
    <lineage>
        <taxon>Bacteria</taxon>
        <taxon>Bacillati</taxon>
        <taxon>Actinomycetota</taxon>
        <taxon>Actinomycetes</taxon>
        <taxon>Micrococcales</taxon>
        <taxon>Microbacteriaceae</taxon>
        <taxon>Cryobacterium</taxon>
    </lineage>
</organism>
<dbReference type="GO" id="GO:0042351">
    <property type="term" value="P:'de novo' GDP-L-fucose biosynthetic process"/>
    <property type="evidence" value="ECO:0007669"/>
    <property type="project" value="TreeGrafter"/>
</dbReference>
<protein>
    <recommendedName>
        <fullName evidence="4">GDP-mannose 4,6-dehydratase</fullName>
        <ecNumber evidence="4">4.2.1.47</ecNumber>
    </recommendedName>
</protein>
<comment type="similarity">
    <text evidence="3">Belongs to the NAD(P)-dependent epimerase/dehydratase family. GDP-mannose 4,6-dehydratase subfamily.</text>
</comment>
<dbReference type="OrthoDB" id="9779041at2"/>
<evidence type="ECO:0000313" key="9">
    <source>
        <dbReference type="Proteomes" id="UP000298154"/>
    </source>
</evidence>
<evidence type="ECO:0000256" key="3">
    <source>
        <dbReference type="ARBA" id="ARBA00009263"/>
    </source>
</evidence>
<evidence type="ECO:0000256" key="5">
    <source>
        <dbReference type="ARBA" id="ARBA00023239"/>
    </source>
</evidence>
<name>A0A4R9ATV3_9MICO</name>
<keyword evidence="9" id="KW-1185">Reference proteome</keyword>
<evidence type="ECO:0000256" key="1">
    <source>
        <dbReference type="ARBA" id="ARBA00000188"/>
    </source>
</evidence>
<dbReference type="EC" id="4.2.1.47" evidence="4"/>
<evidence type="ECO:0000256" key="4">
    <source>
        <dbReference type="ARBA" id="ARBA00011989"/>
    </source>
</evidence>
<feature type="domain" description="NAD(P)-binding" evidence="7">
    <location>
        <begin position="7"/>
        <end position="312"/>
    </location>
</feature>
<comment type="cofactor">
    <cofactor evidence="2">
        <name>NADP(+)</name>
        <dbReference type="ChEBI" id="CHEBI:58349"/>
    </cofactor>
</comment>
<comment type="function">
    <text evidence="6">Catalyzes the conversion of GDP-D-mannose to GDP-4-dehydro-6-deoxy-D-mannose.</text>
</comment>
<dbReference type="Gene3D" id="3.90.25.10">
    <property type="entry name" value="UDP-galactose 4-epimerase, domain 1"/>
    <property type="match status" value="1"/>
</dbReference>